<protein>
    <submittedName>
        <fullName evidence="1">Uncharacterized protein</fullName>
    </submittedName>
</protein>
<dbReference type="AlphaFoldDB" id="A0A9P3PYF0"/>
<sequence>MSRSNETCSHCANSDMHATLYQQTLTCGPWHTLIRKAFRAHEDLHVIVHSGRQSHIGAQTPEEKILGS</sequence>
<keyword evidence="2" id="KW-1185">Reference proteome</keyword>
<evidence type="ECO:0000313" key="1">
    <source>
        <dbReference type="EMBL" id="GLB44300.1"/>
    </source>
</evidence>
<proteinExistence type="predicted"/>
<accession>A0A9P3PYF0</accession>
<gene>
    <name evidence="1" type="ORF">LshimejAT787_1602300</name>
</gene>
<reference evidence="1" key="1">
    <citation type="submission" date="2022-07" db="EMBL/GenBank/DDBJ databases">
        <title>The genome of Lyophyllum shimeji provides insight into the initial evolution of ectomycorrhizal fungal genome.</title>
        <authorList>
            <person name="Kobayashi Y."/>
            <person name="Shibata T."/>
            <person name="Hirakawa H."/>
            <person name="Shigenobu S."/>
            <person name="Nishiyama T."/>
            <person name="Yamada A."/>
            <person name="Hasebe M."/>
            <person name="Kawaguchi M."/>
        </authorList>
    </citation>
    <scope>NUCLEOTIDE SEQUENCE</scope>
    <source>
        <strain evidence="1">AT787</strain>
    </source>
</reference>
<comment type="caution">
    <text evidence="1">The sequence shown here is derived from an EMBL/GenBank/DDBJ whole genome shotgun (WGS) entry which is preliminary data.</text>
</comment>
<evidence type="ECO:0000313" key="2">
    <source>
        <dbReference type="Proteomes" id="UP001063166"/>
    </source>
</evidence>
<dbReference type="Proteomes" id="UP001063166">
    <property type="component" value="Unassembled WGS sequence"/>
</dbReference>
<name>A0A9P3PYF0_LYOSH</name>
<organism evidence="1 2">
    <name type="scientific">Lyophyllum shimeji</name>
    <name type="common">Hon-shimeji</name>
    <name type="synonym">Tricholoma shimeji</name>
    <dbReference type="NCBI Taxonomy" id="47721"/>
    <lineage>
        <taxon>Eukaryota</taxon>
        <taxon>Fungi</taxon>
        <taxon>Dikarya</taxon>
        <taxon>Basidiomycota</taxon>
        <taxon>Agaricomycotina</taxon>
        <taxon>Agaricomycetes</taxon>
        <taxon>Agaricomycetidae</taxon>
        <taxon>Agaricales</taxon>
        <taxon>Tricholomatineae</taxon>
        <taxon>Lyophyllaceae</taxon>
        <taxon>Lyophyllum</taxon>
    </lineage>
</organism>
<dbReference type="EMBL" id="BRPK01000016">
    <property type="protein sequence ID" value="GLB44300.1"/>
    <property type="molecule type" value="Genomic_DNA"/>
</dbReference>